<sequence length="38" mass="4364">MKVSRQQQASKLHTSIQSPPRNVYALTRTSIRLRKLLG</sequence>
<feature type="compositionally biased region" description="Polar residues" evidence="1">
    <location>
        <begin position="1"/>
        <end position="20"/>
    </location>
</feature>
<reference evidence="2 3" key="1">
    <citation type="submission" date="2020-04" db="EMBL/GenBank/DDBJ databases">
        <authorList>
            <person name="De Canck E."/>
        </authorList>
    </citation>
    <scope>NUCLEOTIDE SEQUENCE [LARGE SCALE GENOMIC DNA]</scope>
    <source>
        <strain evidence="2 3">LMG 27177</strain>
    </source>
</reference>
<protein>
    <submittedName>
        <fullName evidence="2">Uncharacterized protein</fullName>
    </submittedName>
</protein>
<name>A0A6J5FFC0_9BURK</name>
<accession>A0A6J5FFC0</accession>
<keyword evidence="3" id="KW-1185">Reference proteome</keyword>
<evidence type="ECO:0000256" key="1">
    <source>
        <dbReference type="SAM" id="MobiDB-lite"/>
    </source>
</evidence>
<dbReference type="EMBL" id="CADIKI010000001">
    <property type="protein sequence ID" value="CAB3777186.1"/>
    <property type="molecule type" value="Genomic_DNA"/>
</dbReference>
<gene>
    <name evidence="2" type="ORF">LMG27177_00305</name>
</gene>
<evidence type="ECO:0000313" key="2">
    <source>
        <dbReference type="EMBL" id="CAB3777186.1"/>
    </source>
</evidence>
<evidence type="ECO:0000313" key="3">
    <source>
        <dbReference type="Proteomes" id="UP000494252"/>
    </source>
</evidence>
<proteinExistence type="predicted"/>
<feature type="region of interest" description="Disordered" evidence="1">
    <location>
        <begin position="1"/>
        <end position="21"/>
    </location>
</feature>
<organism evidence="2 3">
    <name type="scientific">Paraburkholderia fynbosensis</name>
    <dbReference type="NCBI Taxonomy" id="1200993"/>
    <lineage>
        <taxon>Bacteria</taxon>
        <taxon>Pseudomonadati</taxon>
        <taxon>Pseudomonadota</taxon>
        <taxon>Betaproteobacteria</taxon>
        <taxon>Burkholderiales</taxon>
        <taxon>Burkholderiaceae</taxon>
        <taxon>Paraburkholderia</taxon>
    </lineage>
</organism>
<dbReference type="AlphaFoldDB" id="A0A6J5FFC0"/>
<dbReference type="Proteomes" id="UP000494252">
    <property type="component" value="Unassembled WGS sequence"/>
</dbReference>